<dbReference type="AlphaFoldDB" id="A0AA88QX03"/>
<comment type="caution">
    <text evidence="1">The sequence shown here is derived from an EMBL/GenBank/DDBJ whole genome shotgun (WGS) entry which is preliminary data.</text>
</comment>
<evidence type="ECO:0000313" key="2">
    <source>
        <dbReference type="Proteomes" id="UP001187471"/>
    </source>
</evidence>
<protein>
    <submittedName>
        <fullName evidence="1">Uncharacterized protein</fullName>
    </submittedName>
</protein>
<sequence length="88" mass="9554">MKPFNSVDHSKKYSSGFSSLLTRQDSDGDILQDSSGVLVFVEGAVIQTLHGYVLILSAQTYIFSPRTSGVYRISKTTIGECSSRGSET</sequence>
<evidence type="ECO:0000313" key="1">
    <source>
        <dbReference type="EMBL" id="KAK2976587.1"/>
    </source>
</evidence>
<gene>
    <name evidence="1" type="ORF">RJ640_024208</name>
</gene>
<dbReference type="EMBL" id="JAVXUO010002059">
    <property type="protein sequence ID" value="KAK2976587.1"/>
    <property type="molecule type" value="Genomic_DNA"/>
</dbReference>
<accession>A0AA88QX03</accession>
<dbReference type="Proteomes" id="UP001187471">
    <property type="component" value="Unassembled WGS sequence"/>
</dbReference>
<reference evidence="1" key="1">
    <citation type="submission" date="2022-12" db="EMBL/GenBank/DDBJ databases">
        <title>Draft genome assemblies for two species of Escallonia (Escalloniales).</title>
        <authorList>
            <person name="Chanderbali A."/>
            <person name="Dervinis C."/>
            <person name="Anghel I."/>
            <person name="Soltis D."/>
            <person name="Soltis P."/>
            <person name="Zapata F."/>
        </authorList>
    </citation>
    <scope>NUCLEOTIDE SEQUENCE</scope>
    <source>
        <strain evidence="1">UCBG92.1500</strain>
        <tissue evidence="1">Leaf</tissue>
    </source>
</reference>
<keyword evidence="2" id="KW-1185">Reference proteome</keyword>
<proteinExistence type="predicted"/>
<name>A0AA88QX03_9ASTE</name>
<organism evidence="1 2">
    <name type="scientific">Escallonia rubra</name>
    <dbReference type="NCBI Taxonomy" id="112253"/>
    <lineage>
        <taxon>Eukaryota</taxon>
        <taxon>Viridiplantae</taxon>
        <taxon>Streptophyta</taxon>
        <taxon>Embryophyta</taxon>
        <taxon>Tracheophyta</taxon>
        <taxon>Spermatophyta</taxon>
        <taxon>Magnoliopsida</taxon>
        <taxon>eudicotyledons</taxon>
        <taxon>Gunneridae</taxon>
        <taxon>Pentapetalae</taxon>
        <taxon>asterids</taxon>
        <taxon>campanulids</taxon>
        <taxon>Escalloniales</taxon>
        <taxon>Escalloniaceae</taxon>
        <taxon>Escallonia</taxon>
    </lineage>
</organism>